<organism evidence="2 3">
    <name type="scientific">Natrinema salaciae</name>
    <dbReference type="NCBI Taxonomy" id="1186196"/>
    <lineage>
        <taxon>Archaea</taxon>
        <taxon>Methanobacteriati</taxon>
        <taxon>Methanobacteriota</taxon>
        <taxon>Stenosarchaea group</taxon>
        <taxon>Halobacteria</taxon>
        <taxon>Halobacteriales</taxon>
        <taxon>Natrialbaceae</taxon>
        <taxon>Natrinema</taxon>
    </lineage>
</organism>
<protein>
    <submittedName>
        <fullName evidence="2">Uncharacterized protein</fullName>
    </submittedName>
</protein>
<feature type="transmembrane region" description="Helical" evidence="1">
    <location>
        <begin position="148"/>
        <end position="167"/>
    </location>
</feature>
<reference evidence="3" key="1">
    <citation type="submission" date="2016-10" db="EMBL/GenBank/DDBJ databases">
        <authorList>
            <person name="Varghese N."/>
            <person name="Submissions S."/>
        </authorList>
    </citation>
    <scope>NUCLEOTIDE SEQUENCE [LARGE SCALE GENOMIC DNA]</scope>
    <source>
        <strain evidence="3">DSM 25055</strain>
    </source>
</reference>
<proteinExistence type="predicted"/>
<evidence type="ECO:0000313" key="2">
    <source>
        <dbReference type="EMBL" id="SEP86176.1"/>
    </source>
</evidence>
<evidence type="ECO:0000256" key="1">
    <source>
        <dbReference type="SAM" id="Phobius"/>
    </source>
</evidence>
<evidence type="ECO:0000313" key="3">
    <source>
        <dbReference type="Proteomes" id="UP000199114"/>
    </source>
</evidence>
<name>A0A1H9BAZ8_9EURY</name>
<feature type="transmembrane region" description="Helical" evidence="1">
    <location>
        <begin position="20"/>
        <end position="39"/>
    </location>
</feature>
<keyword evidence="3" id="KW-1185">Reference proteome</keyword>
<feature type="transmembrane region" description="Helical" evidence="1">
    <location>
        <begin position="123"/>
        <end position="142"/>
    </location>
</feature>
<feature type="transmembrane region" description="Helical" evidence="1">
    <location>
        <begin position="79"/>
        <end position="102"/>
    </location>
</feature>
<dbReference type="RefSeq" id="WP_090613447.1">
    <property type="nucleotide sequence ID" value="NZ_FOFD01000001.1"/>
</dbReference>
<dbReference type="OrthoDB" id="385341at2157"/>
<dbReference type="AlphaFoldDB" id="A0A1H9BAZ8"/>
<keyword evidence="1" id="KW-1133">Transmembrane helix</keyword>
<dbReference type="Proteomes" id="UP000199114">
    <property type="component" value="Unassembled WGS sequence"/>
</dbReference>
<sequence>MPISLSSRSSVADLDRLSFASLLGGIVVLGLALQVFLLMQSTTWTLELERVIALVPVVVAALVYVRNRPTAAAWEISAVAVWGLLAQWIAGITWFVVGPALVGKPSVSAALLSGAAELRLAELLRFLVTVAVFAGFYAAAASRRDRTVVSAITLLAVPVVMVVVYAIV</sequence>
<keyword evidence="1" id="KW-0812">Transmembrane</keyword>
<dbReference type="EMBL" id="FOFD01000001">
    <property type="protein sequence ID" value="SEP86176.1"/>
    <property type="molecule type" value="Genomic_DNA"/>
</dbReference>
<gene>
    <name evidence="2" type="ORF">SAMN04489841_0691</name>
</gene>
<feature type="transmembrane region" description="Helical" evidence="1">
    <location>
        <begin position="51"/>
        <end position="67"/>
    </location>
</feature>
<keyword evidence="1" id="KW-0472">Membrane</keyword>
<accession>A0A1H9BAZ8</accession>